<sequence>MFATRIFALVAFAVAVSAGCGEGQTGVCNNYTVTLPVQTPRGYSATDCTAASECTPKQYHMCCQSLSVRTFTEVVAHAMVAYLGSSMQGHTASVCSEPTQGGQ</sequence>
<organism evidence="1 2">
    <name type="scientific">Leucogyrophana mollusca</name>
    <dbReference type="NCBI Taxonomy" id="85980"/>
    <lineage>
        <taxon>Eukaryota</taxon>
        <taxon>Fungi</taxon>
        <taxon>Dikarya</taxon>
        <taxon>Basidiomycota</taxon>
        <taxon>Agaricomycotina</taxon>
        <taxon>Agaricomycetes</taxon>
        <taxon>Agaricomycetidae</taxon>
        <taxon>Boletales</taxon>
        <taxon>Boletales incertae sedis</taxon>
        <taxon>Leucogyrophana</taxon>
    </lineage>
</organism>
<name>A0ACB8B7S9_9AGAM</name>
<reference evidence="1" key="1">
    <citation type="journal article" date="2021" name="New Phytol.">
        <title>Evolutionary innovations through gain and loss of genes in the ectomycorrhizal Boletales.</title>
        <authorList>
            <person name="Wu G."/>
            <person name="Miyauchi S."/>
            <person name="Morin E."/>
            <person name="Kuo A."/>
            <person name="Drula E."/>
            <person name="Varga T."/>
            <person name="Kohler A."/>
            <person name="Feng B."/>
            <person name="Cao Y."/>
            <person name="Lipzen A."/>
            <person name="Daum C."/>
            <person name="Hundley H."/>
            <person name="Pangilinan J."/>
            <person name="Johnson J."/>
            <person name="Barry K."/>
            <person name="LaButti K."/>
            <person name="Ng V."/>
            <person name="Ahrendt S."/>
            <person name="Min B."/>
            <person name="Choi I.G."/>
            <person name="Park H."/>
            <person name="Plett J.M."/>
            <person name="Magnuson J."/>
            <person name="Spatafora J.W."/>
            <person name="Nagy L.G."/>
            <person name="Henrissat B."/>
            <person name="Grigoriev I.V."/>
            <person name="Yang Z.L."/>
            <person name="Xu J."/>
            <person name="Martin F.M."/>
        </authorList>
    </citation>
    <scope>NUCLEOTIDE SEQUENCE</scope>
    <source>
        <strain evidence="1">KUC20120723A-06</strain>
    </source>
</reference>
<evidence type="ECO:0000313" key="2">
    <source>
        <dbReference type="Proteomes" id="UP000790709"/>
    </source>
</evidence>
<comment type="caution">
    <text evidence="1">The sequence shown here is derived from an EMBL/GenBank/DDBJ whole genome shotgun (WGS) entry which is preliminary data.</text>
</comment>
<protein>
    <submittedName>
        <fullName evidence="1">Uncharacterized protein</fullName>
    </submittedName>
</protein>
<evidence type="ECO:0000313" key="1">
    <source>
        <dbReference type="EMBL" id="KAH7921855.1"/>
    </source>
</evidence>
<dbReference type="EMBL" id="MU266508">
    <property type="protein sequence ID" value="KAH7921855.1"/>
    <property type="molecule type" value="Genomic_DNA"/>
</dbReference>
<accession>A0ACB8B7S9</accession>
<keyword evidence="2" id="KW-1185">Reference proteome</keyword>
<proteinExistence type="predicted"/>
<dbReference type="Proteomes" id="UP000790709">
    <property type="component" value="Unassembled WGS sequence"/>
</dbReference>
<gene>
    <name evidence="1" type="ORF">BV22DRAFT_1038117</name>
</gene>